<sequence>MMIRKASSVVSCIQKAETILVAGHIMPDGDCISSVVSLSVGIERFGKKATPAIDWKIPPNFKVFPWIERIKGFDEEIPKPDLIIVVDASSPDRIGRFENFLGMGVPSIVIDHHATNTYFANECWVDPSYSSTAQMILDLLRLMDIEYDRDLALMNYLGIATDTGFFRYSNVDSSVFQAAAELVSLGADPDFVATAILETRKIEELFLERDAIDNITLLSNNRFAYSYLTLADFEKYSLTDDDFTGFVGELRSIESVEVALFASEARSGEAHVSLRSKKYFDVSEIAVAFGGGGHQKASGFTLKYEGDLKSALSEAVQMIDSRLQNERT</sequence>
<dbReference type="GO" id="GO:0003676">
    <property type="term" value="F:nucleic acid binding"/>
    <property type="evidence" value="ECO:0007669"/>
    <property type="project" value="InterPro"/>
</dbReference>
<name>A0A101HQF2_9BACT</name>
<dbReference type="Pfam" id="PF01368">
    <property type="entry name" value="DHH"/>
    <property type="match status" value="1"/>
</dbReference>
<organism evidence="3 4">
    <name type="scientific">Mesotoga prima</name>
    <dbReference type="NCBI Taxonomy" id="1184387"/>
    <lineage>
        <taxon>Bacteria</taxon>
        <taxon>Thermotogati</taxon>
        <taxon>Thermotogota</taxon>
        <taxon>Thermotogae</taxon>
        <taxon>Kosmotogales</taxon>
        <taxon>Kosmotogaceae</taxon>
        <taxon>Mesotoga</taxon>
    </lineage>
</organism>
<dbReference type="Gene3D" id="3.10.310.30">
    <property type="match status" value="1"/>
</dbReference>
<dbReference type="AlphaFoldDB" id="A0A101HQF2"/>
<dbReference type="Proteomes" id="UP000054092">
    <property type="component" value="Unassembled WGS sequence"/>
</dbReference>
<evidence type="ECO:0000313" key="4">
    <source>
        <dbReference type="Proteomes" id="UP000054092"/>
    </source>
</evidence>
<protein>
    <submittedName>
        <fullName evidence="3">Exopolyphosphatase-like enzyme</fullName>
    </submittedName>
</protein>
<dbReference type="SUPFAM" id="SSF64182">
    <property type="entry name" value="DHH phosphoesterases"/>
    <property type="match status" value="1"/>
</dbReference>
<dbReference type="InterPro" id="IPR051319">
    <property type="entry name" value="Oligoribo/pAp-PDE_c-di-AMP_PDE"/>
</dbReference>
<comment type="caution">
    <text evidence="3">The sequence shown here is derived from an EMBL/GenBank/DDBJ whole genome shotgun (WGS) entry which is preliminary data.</text>
</comment>
<feature type="domain" description="DHHA1" evidence="2">
    <location>
        <begin position="221"/>
        <end position="318"/>
    </location>
</feature>
<dbReference type="PANTHER" id="PTHR47618:SF1">
    <property type="entry name" value="BIFUNCTIONAL OLIGORIBONUCLEASE AND PAP PHOSPHATASE NRNA"/>
    <property type="match status" value="1"/>
</dbReference>
<dbReference type="EMBL" id="LGGP01000140">
    <property type="protein sequence ID" value="KUK80550.1"/>
    <property type="molecule type" value="Genomic_DNA"/>
</dbReference>
<dbReference type="PANTHER" id="PTHR47618">
    <property type="entry name" value="BIFUNCTIONAL OLIGORIBONUCLEASE AND PAP PHOSPHATASE NRNA"/>
    <property type="match status" value="1"/>
</dbReference>
<dbReference type="Pfam" id="PF02272">
    <property type="entry name" value="DHHA1"/>
    <property type="match status" value="1"/>
</dbReference>
<evidence type="ECO:0000259" key="2">
    <source>
        <dbReference type="Pfam" id="PF02272"/>
    </source>
</evidence>
<dbReference type="InterPro" id="IPR038763">
    <property type="entry name" value="DHH_sf"/>
</dbReference>
<evidence type="ECO:0000313" key="3">
    <source>
        <dbReference type="EMBL" id="KUK80550.1"/>
    </source>
</evidence>
<feature type="domain" description="DDH" evidence="1">
    <location>
        <begin position="19"/>
        <end position="159"/>
    </location>
</feature>
<reference evidence="4" key="1">
    <citation type="journal article" date="2015" name="MBio">
        <title>Genome-Resolved Metagenomic Analysis Reveals Roles for Candidate Phyla and Other Microbial Community Members in Biogeochemical Transformations in Oil Reservoirs.</title>
        <authorList>
            <person name="Hu P."/>
            <person name="Tom L."/>
            <person name="Singh A."/>
            <person name="Thomas B.C."/>
            <person name="Baker B.J."/>
            <person name="Piceno Y.M."/>
            <person name="Andersen G.L."/>
            <person name="Banfield J.F."/>
        </authorList>
    </citation>
    <scope>NUCLEOTIDE SEQUENCE [LARGE SCALE GENOMIC DNA]</scope>
</reference>
<evidence type="ECO:0000259" key="1">
    <source>
        <dbReference type="Pfam" id="PF01368"/>
    </source>
</evidence>
<dbReference type="InterPro" id="IPR001667">
    <property type="entry name" value="DDH_dom"/>
</dbReference>
<proteinExistence type="predicted"/>
<dbReference type="PATRIC" id="fig|1184387.3.peg.1309"/>
<accession>A0A101HQF2</accession>
<gene>
    <name evidence="3" type="ORF">XD94_0908</name>
</gene>
<dbReference type="InterPro" id="IPR003156">
    <property type="entry name" value="DHHA1_dom"/>
</dbReference>
<dbReference type="Gene3D" id="3.90.1640.10">
    <property type="entry name" value="inorganic pyrophosphatase (n-terminal core)"/>
    <property type="match status" value="1"/>
</dbReference>